<reference evidence="1" key="1">
    <citation type="journal article" date="2021" name="Proc. Natl. Acad. Sci. U.S.A.">
        <title>A Catalog of Tens of Thousands of Viruses from Human Metagenomes Reveals Hidden Associations with Chronic Diseases.</title>
        <authorList>
            <person name="Tisza M.J."/>
            <person name="Buck C.B."/>
        </authorList>
    </citation>
    <scope>NUCLEOTIDE SEQUENCE</scope>
    <source>
        <strain evidence="1">Ct3Ka2</strain>
    </source>
</reference>
<protein>
    <submittedName>
        <fullName evidence="1">Uncharacterized protein</fullName>
    </submittedName>
</protein>
<organism evidence="1">
    <name type="scientific">Siphoviridae sp. ct3Ka2</name>
    <dbReference type="NCBI Taxonomy" id="2826281"/>
    <lineage>
        <taxon>Viruses</taxon>
        <taxon>Duplodnaviria</taxon>
        <taxon>Heunggongvirae</taxon>
        <taxon>Uroviricota</taxon>
        <taxon>Caudoviricetes</taxon>
    </lineage>
</organism>
<accession>A0A8S5N0E5</accession>
<evidence type="ECO:0000313" key="1">
    <source>
        <dbReference type="EMBL" id="DAD87916.1"/>
    </source>
</evidence>
<dbReference type="EMBL" id="BK015030">
    <property type="protein sequence ID" value="DAD87916.1"/>
    <property type="molecule type" value="Genomic_DNA"/>
</dbReference>
<name>A0A8S5N0E5_9CAUD</name>
<proteinExistence type="predicted"/>
<sequence length="30" mass="3491">MPLRLIQVFVPERRSLAMAIHRWPGTASTR</sequence>